<dbReference type="GeneID" id="43593993"/>
<feature type="region of interest" description="Disordered" evidence="1">
    <location>
        <begin position="269"/>
        <end position="305"/>
    </location>
</feature>
<dbReference type="AlphaFoldDB" id="A0A370U074"/>
<dbReference type="RefSeq" id="XP_031873821.1">
    <property type="nucleotide sequence ID" value="XM_032009767.1"/>
</dbReference>
<keyword evidence="3" id="KW-1185">Reference proteome</keyword>
<accession>A0A370U074</accession>
<gene>
    <name evidence="2" type="ORF">BP5553_01144</name>
</gene>
<name>A0A370U074_9HELO</name>
<feature type="region of interest" description="Disordered" evidence="1">
    <location>
        <begin position="110"/>
        <end position="166"/>
    </location>
</feature>
<protein>
    <submittedName>
        <fullName evidence="2">Uncharacterized protein</fullName>
    </submittedName>
</protein>
<feature type="compositionally biased region" description="Polar residues" evidence="1">
    <location>
        <begin position="124"/>
        <end position="137"/>
    </location>
</feature>
<proteinExistence type="predicted"/>
<evidence type="ECO:0000313" key="3">
    <source>
        <dbReference type="Proteomes" id="UP000254866"/>
    </source>
</evidence>
<sequence>MPDRHVISRGGGYNNRGRSRGVKPPFSIAYDGRRETLRKLNDRAETIMKKCYGLRDVSSTGLVIDLIIRDGEEGCCYRSDSWTPMPLPDNVRMYGPGDFMTINEARDAVRARPGHTVEDRSDNESPGTLSTQASIGTSEPRPRTPTSKLPAGTASQSTSTLHDMPIFGTPDLSVLHNPSSIQQEGRATPSLYTGSTCTPEQSASWPQSSCFVKSEDSNESLNLYQGLQLGGLLGDLVDSNKDDGKGDLEVKFERSQPSFLSFVPSFKSSEVKPFPSVPARARVPQKRASDVEFLSDIRSPKRMHR</sequence>
<evidence type="ECO:0000256" key="1">
    <source>
        <dbReference type="SAM" id="MobiDB-lite"/>
    </source>
</evidence>
<dbReference type="EMBL" id="NPIC01000001">
    <property type="protein sequence ID" value="RDL41165.1"/>
    <property type="molecule type" value="Genomic_DNA"/>
</dbReference>
<feature type="region of interest" description="Disordered" evidence="1">
    <location>
        <begin position="180"/>
        <end position="206"/>
    </location>
</feature>
<feature type="compositionally biased region" description="Basic and acidic residues" evidence="1">
    <location>
        <begin position="110"/>
        <end position="123"/>
    </location>
</feature>
<feature type="region of interest" description="Disordered" evidence="1">
    <location>
        <begin position="1"/>
        <end position="24"/>
    </location>
</feature>
<reference evidence="2 3" key="1">
    <citation type="journal article" date="2018" name="IMA Fungus">
        <title>IMA Genome-F 9: Draft genome sequence of Annulohypoxylon stygium, Aspergillus mulundensis, Berkeleyomyces basicola (syn. Thielaviopsis basicola), Ceratocystis smalleyi, two Cercospora beticola strains, Coleophoma cylindrospora, Fusarium fracticaudum, Phialophora cf. hyalina, and Morchella septimelata.</title>
        <authorList>
            <person name="Wingfield B.D."/>
            <person name="Bills G.F."/>
            <person name="Dong Y."/>
            <person name="Huang W."/>
            <person name="Nel W.J."/>
            <person name="Swalarsk-Parry B.S."/>
            <person name="Vaghefi N."/>
            <person name="Wilken P.M."/>
            <person name="An Z."/>
            <person name="de Beer Z.W."/>
            <person name="De Vos L."/>
            <person name="Chen L."/>
            <person name="Duong T.A."/>
            <person name="Gao Y."/>
            <person name="Hammerbacher A."/>
            <person name="Kikkert J.R."/>
            <person name="Li Y."/>
            <person name="Li H."/>
            <person name="Li K."/>
            <person name="Li Q."/>
            <person name="Liu X."/>
            <person name="Ma X."/>
            <person name="Naidoo K."/>
            <person name="Pethybridge S.J."/>
            <person name="Sun J."/>
            <person name="Steenkamp E.T."/>
            <person name="van der Nest M.A."/>
            <person name="van Wyk S."/>
            <person name="Wingfield M.J."/>
            <person name="Xiong C."/>
            <person name="Yue Q."/>
            <person name="Zhang X."/>
        </authorList>
    </citation>
    <scope>NUCLEOTIDE SEQUENCE [LARGE SCALE GENOMIC DNA]</scope>
    <source>
        <strain evidence="2 3">BP 5553</strain>
    </source>
</reference>
<evidence type="ECO:0000313" key="2">
    <source>
        <dbReference type="EMBL" id="RDL41165.1"/>
    </source>
</evidence>
<comment type="caution">
    <text evidence="2">The sequence shown here is derived from an EMBL/GenBank/DDBJ whole genome shotgun (WGS) entry which is preliminary data.</text>
</comment>
<organism evidence="2 3">
    <name type="scientific">Venustampulla echinocandica</name>
    <dbReference type="NCBI Taxonomy" id="2656787"/>
    <lineage>
        <taxon>Eukaryota</taxon>
        <taxon>Fungi</taxon>
        <taxon>Dikarya</taxon>
        <taxon>Ascomycota</taxon>
        <taxon>Pezizomycotina</taxon>
        <taxon>Leotiomycetes</taxon>
        <taxon>Helotiales</taxon>
        <taxon>Pleuroascaceae</taxon>
        <taxon>Venustampulla</taxon>
    </lineage>
</organism>
<dbReference type="Proteomes" id="UP000254866">
    <property type="component" value="Unassembled WGS sequence"/>
</dbReference>